<evidence type="ECO:0000256" key="10">
    <source>
        <dbReference type="ARBA" id="ARBA00022737"/>
    </source>
</evidence>
<dbReference type="InterPro" id="IPR002048">
    <property type="entry name" value="EF_hand_dom"/>
</dbReference>
<dbReference type="GO" id="GO:0016174">
    <property type="term" value="F:NAD(P)H oxidase H2O2-forming activity"/>
    <property type="evidence" value="ECO:0007669"/>
    <property type="project" value="UniProtKB-EC"/>
</dbReference>
<evidence type="ECO:0000256" key="2">
    <source>
        <dbReference type="ARBA" id="ARBA00004424"/>
    </source>
</evidence>
<dbReference type="GO" id="GO:0004601">
    <property type="term" value="F:peroxidase activity"/>
    <property type="evidence" value="ECO:0007669"/>
    <property type="project" value="InterPro"/>
</dbReference>
<dbReference type="Ensembl" id="ENSSANT00000051957.1">
    <property type="protein sequence ID" value="ENSSANP00000048875.1"/>
    <property type="gene ID" value="ENSSANG00000024524.1"/>
</dbReference>
<feature type="transmembrane region" description="Helical" evidence="20">
    <location>
        <begin position="960"/>
        <end position="983"/>
    </location>
</feature>
<keyword evidence="16 20" id="KW-0472">Membrane</keyword>
<gene>
    <name evidence="23" type="primary">LOC107688941</name>
</gene>
<keyword evidence="9" id="KW-0479">Metal-binding</keyword>
<evidence type="ECO:0000256" key="19">
    <source>
        <dbReference type="ARBA" id="ARBA00048762"/>
    </source>
</evidence>
<evidence type="ECO:0000256" key="1">
    <source>
        <dbReference type="ARBA" id="ARBA00003796"/>
    </source>
</evidence>
<comment type="similarity">
    <text evidence="4">In the N-terminal section; belongs to the peroxidase family.</text>
</comment>
<evidence type="ECO:0000256" key="18">
    <source>
        <dbReference type="ARBA" id="ARBA00047455"/>
    </source>
</evidence>
<dbReference type="PROSITE" id="PS50292">
    <property type="entry name" value="PEROXIDASE_3"/>
    <property type="match status" value="1"/>
</dbReference>
<organism evidence="23 24">
    <name type="scientific">Sinocyclocheilus anshuiensis</name>
    <dbReference type="NCBI Taxonomy" id="1608454"/>
    <lineage>
        <taxon>Eukaryota</taxon>
        <taxon>Metazoa</taxon>
        <taxon>Chordata</taxon>
        <taxon>Craniata</taxon>
        <taxon>Vertebrata</taxon>
        <taxon>Euteleostomi</taxon>
        <taxon>Actinopterygii</taxon>
        <taxon>Neopterygii</taxon>
        <taxon>Teleostei</taxon>
        <taxon>Ostariophysi</taxon>
        <taxon>Cypriniformes</taxon>
        <taxon>Cyprinidae</taxon>
        <taxon>Cyprininae</taxon>
        <taxon>Sinocyclocheilus</taxon>
    </lineage>
</organism>
<dbReference type="InterPro" id="IPR017927">
    <property type="entry name" value="FAD-bd_FR_type"/>
</dbReference>
<evidence type="ECO:0000256" key="9">
    <source>
        <dbReference type="ARBA" id="ARBA00022723"/>
    </source>
</evidence>
<dbReference type="SUPFAM" id="SSF63380">
    <property type="entry name" value="Riboflavin synthase domain-like"/>
    <property type="match status" value="1"/>
</dbReference>
<dbReference type="Pfam" id="PF08030">
    <property type="entry name" value="NAD_binding_6"/>
    <property type="match status" value="1"/>
</dbReference>
<dbReference type="GO" id="GO:0042744">
    <property type="term" value="P:hydrogen peroxide catabolic process"/>
    <property type="evidence" value="ECO:0007669"/>
    <property type="project" value="UniProtKB-KW"/>
</dbReference>
<evidence type="ECO:0000256" key="8">
    <source>
        <dbReference type="ARBA" id="ARBA00022692"/>
    </source>
</evidence>
<dbReference type="InterPro" id="IPR037120">
    <property type="entry name" value="Haem_peroxidase_sf_animal"/>
</dbReference>
<dbReference type="PROSITE" id="PS00018">
    <property type="entry name" value="EF_HAND_1"/>
    <property type="match status" value="1"/>
</dbReference>
<sequence length="1464" mass="166877">MGFVAKLPLILNQTGANSAIAWEVQRYDGWYNNLADHNRGATGAALVRLFPAQYTDGVYLPRQEPHLPNPRQISNIAMSGQSGLLSYRNRSVLSVAFGYHVWSEISESRRPGCPPEFLHIKVQKEDPVFGSNSSQPVLLQFQRAEWDLSTGNSPNNPRTQVNHVTAWIDGSSIYGSSSSWCDALRVFSRGLLASGSSQDMPRRSSSGYLMWSAPDPSTSPGSQELYEFGNAWANENIFTVTEGIIWFRYHNYLASKLHKEHPSWSDEELFQNARKRVIATFQNLAFYEWLPAYLGIPVTSYPGYQKYVDPGISAEFEAAAVRFGLTLAPPGVYKRYISQITFNRASLKDTHDNLSFCRIAISIPFRFIVQPYPECPSPNHHNANICFFESLFTDFQLLRELAELYENDTSRLDLFVGGLLESQEGPGPVFSSIILDQFERIRNADRFWFENKQNGLFTEEEIQAIRNTTFHDVLLDVTSAEEGDIQRNVFFWVNGDPCPQPQPITSSDLHPCTKASSMSYFDNSSKAGFGVTVVVLFLFPVASYIVACVVARVRTARYKRFQKKLRGSTTDKKPAHETIAKEWLGHNTAPRQVALAFNEKTVLQTFDENGSLLSSHSLGNQDHLNVLISNDHQHRALLLKIPKEYDLVLFFEDVGQRSKFLGHLRSELEGRILTVKEMSEKEILRDAVTRAQREKIVETFFKHAFSKVLDIDKSDAGDLSNRTREALQCELTRVEFASVLGLKPDSLFVESMFTLADKDGNGYLSFQEFLDVIVIFMTGTPEEKSKLLFSMHDIKEDGFLSKEEFTSLLRSFIDISGSALSKSQAEDGIAAMLQAAGLDNKDSFSWEDFHFLLRDHSAQLNIKVHYSPVCRLVSYVLISFLPDCLSVYLFLKLGLTLWLFLCIVSKLSTCPVICSFSLVRIEQSNPKVYVRPQRERYNRNPVQQWIQQFKRFIENYRRHIICVVIIYGITAGLALERCYYYGLQAHASGIPETSMVGVLVSRGSAAAISFLFPYMLLTVCRNLITMCRETFLNRYIPFDAAIDLHRHMAIAAVVLSVVHSLGHVVNVYIFCISDLSILACLFPRVFSNNGSELPMKWTFWFFKTVPGLTGVLLLLIFAFMYVFASHYFRRISFRGFWITHHLYVLVYVLTVIHGSYALLQEPRFHIYLIPPGLLFLLDKLIFGLSRASRSLSDTLGLSHVTYLEFKRPQGFVYRSGQWVRIACLALGTDEYHPFTLTSAPHEETLSLHIRAVGPWTSKLREAYTPEKLQEFGGYPKLYLDGPFGEGHQEWTDYEVSVLVGAGIGVTPFASILKDLVFKSSVKFKFHCKKVYFIWVTRTQRQFEWVSDIIREVEDMDAQELVSVHFYITQLAEKFDLRTTMLYVCERHFQKVWNRSLFTGLRSITHFGRPPFLAFLSSLQEVHPEVEKIGVVSCGPPGLTKNVEKACQQMNKRDQTHFVHHYENF</sequence>
<keyword evidence="12" id="KW-0106">Calcium</keyword>
<comment type="subcellular location">
    <subcellularLocation>
        <location evidence="2">Apical cell membrane</location>
        <topology evidence="2">Multi-pass membrane protein</topology>
    </subcellularLocation>
</comment>
<proteinExistence type="inferred from homology"/>
<dbReference type="CDD" id="cd06186">
    <property type="entry name" value="NOX_Duox_like_FAD_NADP"/>
    <property type="match status" value="1"/>
</dbReference>
<dbReference type="InterPro" id="IPR017938">
    <property type="entry name" value="Riboflavin_synthase-like_b-brl"/>
</dbReference>
<dbReference type="Proteomes" id="UP000472260">
    <property type="component" value="Unassembled WGS sequence"/>
</dbReference>
<dbReference type="SUPFAM" id="SSF48113">
    <property type="entry name" value="Heme-dependent peroxidases"/>
    <property type="match status" value="1"/>
</dbReference>
<dbReference type="InterPro" id="IPR019791">
    <property type="entry name" value="Haem_peroxidase_animal"/>
</dbReference>
<keyword evidence="11" id="KW-0274">FAD</keyword>
<dbReference type="PANTHER" id="PTHR11972">
    <property type="entry name" value="NADPH OXIDASE"/>
    <property type="match status" value="1"/>
</dbReference>
<evidence type="ECO:0000256" key="12">
    <source>
        <dbReference type="ARBA" id="ARBA00022837"/>
    </source>
</evidence>
<dbReference type="InterPro" id="IPR039261">
    <property type="entry name" value="FNR_nucleotide-bd"/>
</dbReference>
<feature type="transmembrane region" description="Helical" evidence="20">
    <location>
        <begin position="1136"/>
        <end position="1158"/>
    </location>
</feature>
<dbReference type="SFLD" id="SFLDG01169">
    <property type="entry name" value="NADPH_oxidase_subgroup_(NOX)"/>
    <property type="match status" value="1"/>
</dbReference>
<dbReference type="FunFam" id="3.40.50.80:FF:000006">
    <property type="entry name" value="Dual oxidase 2"/>
    <property type="match status" value="1"/>
</dbReference>
<keyword evidence="17" id="KW-0575">Peroxidase</keyword>
<evidence type="ECO:0000313" key="23">
    <source>
        <dbReference type="Ensembl" id="ENSSANP00000048875.1"/>
    </source>
</evidence>
<keyword evidence="6" id="KW-0893">Thyroid hormones biosynthesis</keyword>
<dbReference type="InterPro" id="IPR010255">
    <property type="entry name" value="Haem_peroxidase_sf"/>
</dbReference>
<dbReference type="GO" id="GO:0020037">
    <property type="term" value="F:heme binding"/>
    <property type="evidence" value="ECO:0007669"/>
    <property type="project" value="InterPro"/>
</dbReference>
<keyword evidence="7" id="KW-0285">Flavoprotein</keyword>
<comment type="function">
    <text evidence="1">Generates hydrogen peroxide which is required for the activity of thyroid peroxidase/TPO and lactoperoxidase/LPO. Plays a role in thyroid hormones synthesis and lactoperoxidase-mediated antimicrobial defense at the surface of mucosa. May have its own peroxidase activity through its N-terminal peroxidase-like domain.</text>
</comment>
<dbReference type="PRINTS" id="PR00457">
    <property type="entry name" value="ANPEROXIDASE"/>
</dbReference>
<evidence type="ECO:0000256" key="14">
    <source>
        <dbReference type="ARBA" id="ARBA00022989"/>
    </source>
</evidence>
<keyword evidence="13" id="KW-0521">NADP</keyword>
<evidence type="ECO:0000256" key="16">
    <source>
        <dbReference type="ARBA" id="ARBA00023136"/>
    </source>
</evidence>
<dbReference type="InterPro" id="IPR013112">
    <property type="entry name" value="FAD-bd_8"/>
</dbReference>
<dbReference type="GO" id="GO:0016324">
    <property type="term" value="C:apical plasma membrane"/>
    <property type="evidence" value="ECO:0007669"/>
    <property type="project" value="UniProtKB-SubCell"/>
</dbReference>
<dbReference type="PANTHER" id="PTHR11972:SF175">
    <property type="entry name" value="NAD(P)H OXIDASE (H2O2-FORMING)"/>
    <property type="match status" value="1"/>
</dbReference>
<feature type="transmembrane region" description="Helical" evidence="20">
    <location>
        <begin position="897"/>
        <end position="919"/>
    </location>
</feature>
<evidence type="ECO:0000256" key="6">
    <source>
        <dbReference type="ARBA" id="ARBA00022534"/>
    </source>
</evidence>
<comment type="pathway">
    <text evidence="3">Hormone biosynthesis; thyroid hormone biosynthesis.</text>
</comment>
<dbReference type="GO" id="GO:0005509">
    <property type="term" value="F:calcium ion binding"/>
    <property type="evidence" value="ECO:0007669"/>
    <property type="project" value="InterPro"/>
</dbReference>
<reference evidence="23" key="2">
    <citation type="submission" date="2025-09" db="UniProtKB">
        <authorList>
            <consortium name="Ensembl"/>
        </authorList>
    </citation>
    <scope>IDENTIFICATION</scope>
</reference>
<evidence type="ECO:0000256" key="13">
    <source>
        <dbReference type="ARBA" id="ARBA00022857"/>
    </source>
</evidence>
<evidence type="ECO:0000256" key="5">
    <source>
        <dbReference type="ARBA" id="ARBA00012698"/>
    </source>
</evidence>
<feature type="transmembrane region" description="Helical" evidence="20">
    <location>
        <begin position="527"/>
        <end position="553"/>
    </location>
</feature>
<evidence type="ECO:0000259" key="22">
    <source>
        <dbReference type="PROSITE" id="PS51384"/>
    </source>
</evidence>
<evidence type="ECO:0000259" key="21">
    <source>
        <dbReference type="PROSITE" id="PS50222"/>
    </source>
</evidence>
<dbReference type="CDD" id="cd00051">
    <property type="entry name" value="EFh"/>
    <property type="match status" value="2"/>
</dbReference>
<evidence type="ECO:0000313" key="24">
    <source>
        <dbReference type="Proteomes" id="UP000472260"/>
    </source>
</evidence>
<dbReference type="FunFam" id="2.40.30.10:FF:000059">
    <property type="entry name" value="dual oxidase isoform X1"/>
    <property type="match status" value="1"/>
</dbReference>
<dbReference type="GO" id="GO:0006979">
    <property type="term" value="P:response to oxidative stress"/>
    <property type="evidence" value="ECO:0007669"/>
    <property type="project" value="InterPro"/>
</dbReference>
<dbReference type="UniPathway" id="UPA00194"/>
<dbReference type="InterPro" id="IPR018247">
    <property type="entry name" value="EF_Hand_1_Ca_BS"/>
</dbReference>
<evidence type="ECO:0000256" key="7">
    <source>
        <dbReference type="ARBA" id="ARBA00022630"/>
    </source>
</evidence>
<keyword evidence="15" id="KW-0560">Oxidoreductase</keyword>
<evidence type="ECO:0000256" key="20">
    <source>
        <dbReference type="SAM" id="Phobius"/>
    </source>
</evidence>
<dbReference type="GO" id="GO:0016175">
    <property type="term" value="F:superoxide-generating NAD(P)H oxidase activity"/>
    <property type="evidence" value="ECO:0007669"/>
    <property type="project" value="UniProtKB-ARBA"/>
</dbReference>
<dbReference type="GO" id="GO:0042742">
    <property type="term" value="P:defense response to bacterium"/>
    <property type="evidence" value="ECO:0007669"/>
    <property type="project" value="UniProtKB-ARBA"/>
</dbReference>
<evidence type="ECO:0000256" key="3">
    <source>
        <dbReference type="ARBA" id="ARBA00005197"/>
    </source>
</evidence>
<evidence type="ECO:0000256" key="11">
    <source>
        <dbReference type="ARBA" id="ARBA00022827"/>
    </source>
</evidence>
<feature type="transmembrane region" description="Helical" evidence="20">
    <location>
        <begin position="1105"/>
        <end position="1124"/>
    </location>
</feature>
<dbReference type="InterPro" id="IPR050369">
    <property type="entry name" value="RBOH/FRE"/>
</dbReference>
<dbReference type="Gene3D" id="1.10.640.10">
    <property type="entry name" value="Haem peroxidase domain superfamily, animal type"/>
    <property type="match status" value="2"/>
</dbReference>
<keyword evidence="14 20" id="KW-1133">Transmembrane helix</keyword>
<comment type="catalytic activity">
    <reaction evidence="19">
        <text>NADPH + O2 + H(+) = H2O2 + NADP(+)</text>
        <dbReference type="Rhea" id="RHEA:11260"/>
        <dbReference type="ChEBI" id="CHEBI:15378"/>
        <dbReference type="ChEBI" id="CHEBI:15379"/>
        <dbReference type="ChEBI" id="CHEBI:16240"/>
        <dbReference type="ChEBI" id="CHEBI:57783"/>
        <dbReference type="ChEBI" id="CHEBI:58349"/>
        <dbReference type="EC" id="1.6.3.1"/>
    </reaction>
</comment>
<feature type="domain" description="FAD-binding FR-type" evidence="22">
    <location>
        <begin position="1177"/>
        <end position="1289"/>
    </location>
</feature>
<keyword evidence="10" id="KW-0677">Repeat</keyword>
<feature type="domain" description="EF-hand" evidence="21">
    <location>
        <begin position="780"/>
        <end position="815"/>
    </location>
</feature>
<dbReference type="EC" id="1.6.3.1" evidence="5"/>
<dbReference type="GO" id="GO:0009653">
    <property type="term" value="P:anatomical structure morphogenesis"/>
    <property type="evidence" value="ECO:0007669"/>
    <property type="project" value="UniProtKB-ARBA"/>
</dbReference>
<dbReference type="InterPro" id="IPR013121">
    <property type="entry name" value="Fe_red_NAD-bd_6"/>
</dbReference>
<dbReference type="InterPro" id="IPR013130">
    <property type="entry name" value="Fe3_Rdtase_TM_dom"/>
</dbReference>
<dbReference type="Pfam" id="PF08022">
    <property type="entry name" value="FAD_binding_8"/>
    <property type="match status" value="1"/>
</dbReference>
<name>A0A671NS41_9TELE</name>
<dbReference type="InterPro" id="IPR011992">
    <property type="entry name" value="EF-hand-dom_pair"/>
</dbReference>
<dbReference type="Pfam" id="PF01794">
    <property type="entry name" value="Ferric_reduct"/>
    <property type="match status" value="1"/>
</dbReference>
<evidence type="ECO:0000256" key="17">
    <source>
        <dbReference type="ARBA" id="ARBA00023324"/>
    </source>
</evidence>
<dbReference type="SMART" id="SM00054">
    <property type="entry name" value="EFh"/>
    <property type="match status" value="2"/>
</dbReference>
<dbReference type="GO" id="GO:0042554">
    <property type="term" value="P:superoxide anion generation"/>
    <property type="evidence" value="ECO:0007669"/>
    <property type="project" value="TreeGrafter"/>
</dbReference>
<protein>
    <recommendedName>
        <fullName evidence="5">NAD(P)H oxidase (H2O2-forming)</fullName>
        <ecNumber evidence="5">1.6.3.1</ecNumber>
    </recommendedName>
</protein>
<keyword evidence="8 20" id="KW-0812">Transmembrane</keyword>
<dbReference type="Gene3D" id="2.40.30.10">
    <property type="entry name" value="Translation factors"/>
    <property type="match status" value="1"/>
</dbReference>
<dbReference type="PROSITE" id="PS51384">
    <property type="entry name" value="FAD_FR"/>
    <property type="match status" value="1"/>
</dbReference>
<dbReference type="SFLD" id="SFLDS00052">
    <property type="entry name" value="Ferric_Reductase_Domain"/>
    <property type="match status" value="1"/>
</dbReference>
<accession>A0A671NS41</accession>
<comment type="catalytic activity">
    <reaction evidence="18">
        <text>NADH + O2 + H(+) = H2O2 + NAD(+)</text>
        <dbReference type="Rhea" id="RHEA:11264"/>
        <dbReference type="ChEBI" id="CHEBI:15378"/>
        <dbReference type="ChEBI" id="CHEBI:15379"/>
        <dbReference type="ChEBI" id="CHEBI:16240"/>
        <dbReference type="ChEBI" id="CHEBI:57540"/>
        <dbReference type="ChEBI" id="CHEBI:57945"/>
        <dbReference type="EC" id="1.6.3.1"/>
    </reaction>
</comment>
<feature type="domain" description="EF-hand" evidence="21">
    <location>
        <begin position="744"/>
        <end position="779"/>
    </location>
</feature>
<dbReference type="Pfam" id="PF00036">
    <property type="entry name" value="EF-hand_1"/>
    <property type="match status" value="1"/>
</dbReference>
<dbReference type="Pfam" id="PF03098">
    <property type="entry name" value="An_peroxidase"/>
    <property type="match status" value="2"/>
</dbReference>
<feature type="transmembrane region" description="Helical" evidence="20">
    <location>
        <begin position="872"/>
        <end position="891"/>
    </location>
</feature>
<dbReference type="PROSITE" id="PS50222">
    <property type="entry name" value="EF_HAND_2"/>
    <property type="match status" value="2"/>
</dbReference>
<keyword evidence="24" id="KW-1185">Reference proteome</keyword>
<dbReference type="SUPFAM" id="SSF47473">
    <property type="entry name" value="EF-hand"/>
    <property type="match status" value="1"/>
</dbReference>
<dbReference type="GO" id="GO:0043020">
    <property type="term" value="C:NADPH oxidase complex"/>
    <property type="evidence" value="ECO:0007669"/>
    <property type="project" value="TreeGrafter"/>
</dbReference>
<feature type="transmembrane region" description="Helical" evidence="20">
    <location>
        <begin position="1003"/>
        <end position="1024"/>
    </location>
</feature>
<dbReference type="SUPFAM" id="SSF52343">
    <property type="entry name" value="Ferredoxin reductase-like, C-terminal NADP-linked domain"/>
    <property type="match status" value="1"/>
</dbReference>
<evidence type="ECO:0000256" key="15">
    <source>
        <dbReference type="ARBA" id="ARBA00023002"/>
    </source>
</evidence>
<dbReference type="Gene3D" id="3.40.50.80">
    <property type="entry name" value="Nucleotide-binding domain of ferredoxin-NADP reductase (FNR) module"/>
    <property type="match status" value="1"/>
</dbReference>
<feature type="transmembrane region" description="Helical" evidence="20">
    <location>
        <begin position="1065"/>
        <end position="1085"/>
    </location>
</feature>
<dbReference type="GO" id="GO:0006590">
    <property type="term" value="P:thyroid hormone generation"/>
    <property type="evidence" value="ECO:0007669"/>
    <property type="project" value="UniProtKB-UniPathway"/>
</dbReference>
<dbReference type="GO" id="GO:0042446">
    <property type="term" value="P:hormone biosynthetic process"/>
    <property type="evidence" value="ECO:0007669"/>
    <property type="project" value="UniProtKB-KW"/>
</dbReference>
<evidence type="ECO:0000256" key="4">
    <source>
        <dbReference type="ARBA" id="ARBA00005644"/>
    </source>
</evidence>
<reference evidence="23" key="1">
    <citation type="submission" date="2025-08" db="UniProtKB">
        <authorList>
            <consortium name="Ensembl"/>
        </authorList>
    </citation>
    <scope>IDENTIFICATION</scope>
</reference>
<dbReference type="Gene3D" id="1.10.238.10">
    <property type="entry name" value="EF-hand"/>
    <property type="match status" value="1"/>
</dbReference>
<keyword evidence="17" id="KW-0376">Hydrogen peroxide</keyword>